<evidence type="ECO:0000313" key="13">
    <source>
        <dbReference type="EMBL" id="CAH2072783.1"/>
    </source>
</evidence>
<dbReference type="PANTHER" id="PTHR27000:SF750">
    <property type="entry name" value="LEUCINE-RICH REPEAT PROTEIN KINASE FAMILY PROTEIN"/>
    <property type="match status" value="1"/>
</dbReference>
<dbReference type="Pfam" id="PF23598">
    <property type="entry name" value="LRR_14"/>
    <property type="match status" value="1"/>
</dbReference>
<keyword evidence="2" id="KW-0433">Leucine-rich repeat</keyword>
<protein>
    <recommendedName>
        <fullName evidence="12">Protein kinase domain-containing protein</fullName>
    </recommendedName>
</protein>
<evidence type="ECO:0000256" key="3">
    <source>
        <dbReference type="ARBA" id="ARBA00022692"/>
    </source>
</evidence>
<dbReference type="Proteomes" id="UP000836841">
    <property type="component" value="Chromosome 6"/>
</dbReference>
<dbReference type="EMBL" id="OU466862">
    <property type="protein sequence ID" value="CAH2072783.1"/>
    <property type="molecule type" value="Genomic_DNA"/>
</dbReference>
<dbReference type="PANTHER" id="PTHR27000">
    <property type="entry name" value="LEUCINE-RICH REPEAT RECEPTOR-LIKE PROTEIN KINASE FAMILY PROTEIN-RELATED"/>
    <property type="match status" value="1"/>
</dbReference>
<evidence type="ECO:0000256" key="10">
    <source>
        <dbReference type="SAM" id="Phobius"/>
    </source>
</evidence>
<keyword evidence="9" id="KW-0325">Glycoprotein</keyword>
<keyword evidence="3 10" id="KW-0812">Transmembrane</keyword>
<dbReference type="GO" id="GO:0016020">
    <property type="term" value="C:membrane"/>
    <property type="evidence" value="ECO:0007669"/>
    <property type="project" value="UniProtKB-SubCell"/>
</dbReference>
<dbReference type="InterPro" id="IPR032675">
    <property type="entry name" value="LRR_dom_sf"/>
</dbReference>
<feature type="domain" description="Protein kinase" evidence="12">
    <location>
        <begin position="485"/>
        <end position="753"/>
    </location>
</feature>
<evidence type="ECO:0000256" key="1">
    <source>
        <dbReference type="ARBA" id="ARBA00004479"/>
    </source>
</evidence>
<evidence type="ECO:0000256" key="2">
    <source>
        <dbReference type="ARBA" id="ARBA00022614"/>
    </source>
</evidence>
<dbReference type="Gene3D" id="1.10.510.10">
    <property type="entry name" value="Transferase(Phosphotransferase) domain 1"/>
    <property type="match status" value="1"/>
</dbReference>
<dbReference type="Gene3D" id="3.30.200.20">
    <property type="entry name" value="Phosphorylase Kinase, domain 1"/>
    <property type="match status" value="1"/>
</dbReference>
<dbReference type="Gene3D" id="3.80.10.10">
    <property type="entry name" value="Ribonuclease Inhibitor"/>
    <property type="match status" value="2"/>
</dbReference>
<dbReference type="Pfam" id="PF07714">
    <property type="entry name" value="PK_Tyr_Ser-Thr"/>
    <property type="match status" value="1"/>
</dbReference>
<comment type="subcellular location">
    <subcellularLocation>
        <location evidence="1">Membrane</location>
        <topology evidence="1">Single-pass type I membrane protein</topology>
    </subcellularLocation>
</comment>
<dbReference type="InterPro" id="IPR003591">
    <property type="entry name" value="Leu-rich_rpt_typical-subtyp"/>
</dbReference>
<feature type="chain" id="PRO_5043437618" description="Protein kinase domain-containing protein" evidence="11">
    <location>
        <begin position="19"/>
        <end position="770"/>
    </location>
</feature>
<dbReference type="SUPFAM" id="SSF56112">
    <property type="entry name" value="Protein kinase-like (PK-like)"/>
    <property type="match status" value="1"/>
</dbReference>
<evidence type="ECO:0000256" key="4">
    <source>
        <dbReference type="ARBA" id="ARBA00022729"/>
    </source>
</evidence>
<dbReference type="InterPro" id="IPR000719">
    <property type="entry name" value="Prot_kinase_dom"/>
</dbReference>
<name>A0AAU9SVH0_THLAR</name>
<sequence>FLPLLFLSWVMFLQSTHQLQNSQTQVLYQLRKHLEFPKALESWGDYYGDLCQISATAHMSISCEGNSITELKVMGDKLFKPFGMFDGFSLPNHTLSEAFLIDSFATTLTRLTSLKVLSLVSLGIYGEFPGKIHRLNSLEYLDLSSNYLFGSVPPDVSRLVKLQSLMLDGNYFNGSVPDTLDSLTNLTVLSLKNNRFKGPFPSSICRIGRLANLALSHNEVSGKLPDLSKLDHLHMLDLRENHLDSELPMMPKRLVTVLLSKNSFTGEIPGRFGGLSQLQHLDLSFNHLTGTPSRFLFSLPSISYLDLASNKLSGKLPLNLTCGGKLGFVDLSNNRFIGTPPRCLAGASGERVVKLGGNCLSITGSHDQHQELLCEEAETESKQLQGRKLGTLVAVISGAVLVLVLFAFGLLLLCTKRSCCCCCSREKSVPQTRLKVLTDNSHTSLSSEVLASARLISQTAKLGAQGVPSCRSFSFEELKEATDDFDSSRFLGEGSLGKLYRGTLENGSSIAIRCLVLSRKFSSQSIKGHLDWMSKLNHPHLLSFLGHCTQTSGEHDPAATILYLVYEYMPNGSYRAHLSESCSEKTLTWPDRLAILIEIAKAVHFLHTGVMPGSFNNQLKTHNILLDEHKIAKLSDYGVSAIIEENGKLETKSETHKSKKIAKREDDVYNFGFILLESLIGPLPTTKGEAFLLNEMTSFGSQDGRQKIVNPTVLTTSSQESLSIAISIANKCVLLEPSARPSFEDVLWNLQYAAQMQSAADAERKSDTSS</sequence>
<dbReference type="AlphaFoldDB" id="A0AAU9SVH0"/>
<feature type="signal peptide" evidence="11">
    <location>
        <begin position="1"/>
        <end position="18"/>
    </location>
</feature>
<gene>
    <name evidence="13" type="ORF">TAV2_LOCUS20461</name>
</gene>
<dbReference type="GO" id="GO:0005524">
    <property type="term" value="F:ATP binding"/>
    <property type="evidence" value="ECO:0007669"/>
    <property type="project" value="InterPro"/>
</dbReference>
<evidence type="ECO:0000259" key="12">
    <source>
        <dbReference type="PROSITE" id="PS50011"/>
    </source>
</evidence>
<dbReference type="PROSITE" id="PS50011">
    <property type="entry name" value="PROTEIN_KINASE_DOM"/>
    <property type="match status" value="1"/>
</dbReference>
<proteinExistence type="predicted"/>
<reference evidence="13 14" key="1">
    <citation type="submission" date="2022-03" db="EMBL/GenBank/DDBJ databases">
        <authorList>
            <person name="Nunn A."/>
            <person name="Chopra R."/>
            <person name="Nunn A."/>
            <person name="Contreras Garrido A."/>
        </authorList>
    </citation>
    <scope>NUCLEOTIDE SEQUENCE [LARGE SCALE GENOMIC DNA]</scope>
</reference>
<feature type="transmembrane region" description="Helical" evidence="10">
    <location>
        <begin position="389"/>
        <end position="413"/>
    </location>
</feature>
<dbReference type="FunFam" id="3.80.10.10:FF:000380">
    <property type="entry name" value="Putative inactive leucine-rich repeat receptor-like protein kinase"/>
    <property type="match status" value="1"/>
</dbReference>
<evidence type="ECO:0000256" key="5">
    <source>
        <dbReference type="ARBA" id="ARBA00022737"/>
    </source>
</evidence>
<dbReference type="SUPFAM" id="SSF52058">
    <property type="entry name" value="L domain-like"/>
    <property type="match status" value="1"/>
</dbReference>
<evidence type="ECO:0000256" key="8">
    <source>
        <dbReference type="ARBA" id="ARBA00023170"/>
    </source>
</evidence>
<keyword evidence="6 10" id="KW-1133">Transmembrane helix</keyword>
<keyword evidence="4 11" id="KW-0732">Signal</keyword>
<evidence type="ECO:0000313" key="14">
    <source>
        <dbReference type="Proteomes" id="UP000836841"/>
    </source>
</evidence>
<dbReference type="FunFam" id="3.80.10.10:FF:000155">
    <property type="entry name" value="Putative inactive leucine-rich repeat receptor-like protein kinase"/>
    <property type="match status" value="1"/>
</dbReference>
<dbReference type="PRINTS" id="PR00019">
    <property type="entry name" value="LEURICHRPT"/>
</dbReference>
<evidence type="ECO:0000256" key="9">
    <source>
        <dbReference type="ARBA" id="ARBA00023180"/>
    </source>
</evidence>
<feature type="non-terminal residue" evidence="13">
    <location>
        <position position="1"/>
    </location>
</feature>
<dbReference type="InterPro" id="IPR055414">
    <property type="entry name" value="LRR_R13L4/SHOC2-like"/>
</dbReference>
<keyword evidence="8" id="KW-0675">Receptor</keyword>
<evidence type="ECO:0000256" key="6">
    <source>
        <dbReference type="ARBA" id="ARBA00022989"/>
    </source>
</evidence>
<organism evidence="13 14">
    <name type="scientific">Thlaspi arvense</name>
    <name type="common">Field penny-cress</name>
    <dbReference type="NCBI Taxonomy" id="13288"/>
    <lineage>
        <taxon>Eukaryota</taxon>
        <taxon>Viridiplantae</taxon>
        <taxon>Streptophyta</taxon>
        <taxon>Embryophyta</taxon>
        <taxon>Tracheophyta</taxon>
        <taxon>Spermatophyta</taxon>
        <taxon>Magnoliopsida</taxon>
        <taxon>eudicotyledons</taxon>
        <taxon>Gunneridae</taxon>
        <taxon>Pentapetalae</taxon>
        <taxon>rosids</taxon>
        <taxon>malvids</taxon>
        <taxon>Brassicales</taxon>
        <taxon>Brassicaceae</taxon>
        <taxon>Thlaspideae</taxon>
        <taxon>Thlaspi</taxon>
    </lineage>
</organism>
<accession>A0AAU9SVH0</accession>
<evidence type="ECO:0000256" key="11">
    <source>
        <dbReference type="SAM" id="SignalP"/>
    </source>
</evidence>
<keyword evidence="7 10" id="KW-0472">Membrane</keyword>
<keyword evidence="14" id="KW-1185">Reference proteome</keyword>
<dbReference type="SMART" id="SM00369">
    <property type="entry name" value="LRR_TYP"/>
    <property type="match status" value="4"/>
</dbReference>
<dbReference type="GO" id="GO:0004674">
    <property type="term" value="F:protein serine/threonine kinase activity"/>
    <property type="evidence" value="ECO:0007669"/>
    <property type="project" value="UniProtKB-EC"/>
</dbReference>
<dbReference type="InterPro" id="IPR001245">
    <property type="entry name" value="Ser-Thr/Tyr_kinase_cat_dom"/>
</dbReference>
<dbReference type="InterPro" id="IPR011009">
    <property type="entry name" value="Kinase-like_dom_sf"/>
</dbReference>
<dbReference type="FunFam" id="1.10.510.10:FF:000657">
    <property type="entry name" value="Putative inactive leucine-rich repeat receptor-like protein kinase"/>
    <property type="match status" value="1"/>
</dbReference>
<evidence type="ECO:0000256" key="7">
    <source>
        <dbReference type="ARBA" id="ARBA00023136"/>
    </source>
</evidence>
<keyword evidence="5" id="KW-0677">Repeat</keyword>